<evidence type="ECO:0000313" key="1">
    <source>
        <dbReference type="EMBL" id="RAK32224.1"/>
    </source>
</evidence>
<proteinExistence type="predicted"/>
<sequence>MRARIEHGGARDQAVRRYGGIARDWLDLSTGINPGSFALLQVDLEIWNRLPDSKLQKRCQLRD</sequence>
<organism evidence="1 2">
    <name type="scientific">Falsochrobactrum ovis</name>
    <dbReference type="NCBI Taxonomy" id="1293442"/>
    <lineage>
        <taxon>Bacteria</taxon>
        <taxon>Pseudomonadati</taxon>
        <taxon>Pseudomonadota</taxon>
        <taxon>Alphaproteobacteria</taxon>
        <taxon>Hyphomicrobiales</taxon>
        <taxon>Brucellaceae</taxon>
        <taxon>Falsochrobactrum</taxon>
    </lineage>
</organism>
<comment type="caution">
    <text evidence="1">The sequence shown here is derived from an EMBL/GenBank/DDBJ whole genome shotgun (WGS) entry which is preliminary data.</text>
</comment>
<dbReference type="EMBL" id="QLMK01000002">
    <property type="protein sequence ID" value="RAK32224.1"/>
    <property type="molecule type" value="Genomic_DNA"/>
</dbReference>
<dbReference type="AlphaFoldDB" id="A0A364JXN6"/>
<protein>
    <submittedName>
        <fullName evidence="1">Uncharacterized protein</fullName>
    </submittedName>
</protein>
<dbReference type="OrthoDB" id="9799304at2"/>
<name>A0A364JXN6_9HYPH</name>
<evidence type="ECO:0000313" key="2">
    <source>
        <dbReference type="Proteomes" id="UP000249453"/>
    </source>
</evidence>
<reference evidence="1 2" key="1">
    <citation type="submission" date="2018-06" db="EMBL/GenBank/DDBJ databases">
        <title>Genomic Encyclopedia of Type Strains, Phase IV (KMG-IV): sequencing the most valuable type-strain genomes for metagenomic binning, comparative biology and taxonomic classification.</title>
        <authorList>
            <person name="Goeker M."/>
        </authorList>
    </citation>
    <scope>NUCLEOTIDE SEQUENCE [LARGE SCALE GENOMIC DNA]</scope>
    <source>
        <strain evidence="1 2">DSM 26720</strain>
    </source>
</reference>
<dbReference type="RefSeq" id="WP_111574464.1">
    <property type="nucleotide sequence ID" value="NZ_JBHEEY010000003.1"/>
</dbReference>
<gene>
    <name evidence="1" type="ORF">C7374_102225</name>
</gene>
<dbReference type="Proteomes" id="UP000249453">
    <property type="component" value="Unassembled WGS sequence"/>
</dbReference>
<keyword evidence="2" id="KW-1185">Reference proteome</keyword>
<accession>A0A364JXN6</accession>